<dbReference type="Proteomes" id="UP000051530">
    <property type="component" value="Unassembled WGS sequence"/>
</dbReference>
<organism evidence="2 3">
    <name type="scientific">Pseudoloma neurophilia</name>
    <dbReference type="NCBI Taxonomy" id="146866"/>
    <lineage>
        <taxon>Eukaryota</taxon>
        <taxon>Fungi</taxon>
        <taxon>Fungi incertae sedis</taxon>
        <taxon>Microsporidia</taxon>
        <taxon>Pseudoloma</taxon>
    </lineage>
</organism>
<keyword evidence="1" id="KW-0472">Membrane</keyword>
<dbReference type="AlphaFoldDB" id="A0A0R0M908"/>
<reference evidence="2 3" key="1">
    <citation type="submission" date="2015-07" db="EMBL/GenBank/DDBJ databases">
        <title>The genome of Pseudoloma neurophilia, a relevant intracellular parasite of the zebrafish.</title>
        <authorList>
            <person name="Ndikumana S."/>
            <person name="Pelin A."/>
            <person name="Sanders J."/>
            <person name="Corradi N."/>
        </authorList>
    </citation>
    <scope>NUCLEOTIDE SEQUENCE [LARGE SCALE GENOMIC DNA]</scope>
    <source>
        <strain evidence="2 3">MK1</strain>
    </source>
</reference>
<name>A0A0R0M908_9MICR</name>
<sequence>MTVVLNFESSYYGHKNGKIESKDENINSDVSVEIDNENIEKKTLLNAFKPSKNFKQEKIKLVIVDTHDSDDESVKEVLTNEEKRKDPIIQETFESFQTCNQQLLRRTLENPHSIVYTGNHKIILAIIFTSIIVFILSIWFIILLVKHIRIKKQ</sequence>
<evidence type="ECO:0000313" key="3">
    <source>
        <dbReference type="Proteomes" id="UP000051530"/>
    </source>
</evidence>
<keyword evidence="1" id="KW-0812">Transmembrane</keyword>
<dbReference type="VEuPathDB" id="MicrosporidiaDB:M153_14700016541"/>
<accession>A0A0R0M908</accession>
<keyword evidence="3" id="KW-1185">Reference proteome</keyword>
<protein>
    <submittedName>
        <fullName evidence="2">Uncharacterized protein</fullName>
    </submittedName>
</protein>
<feature type="transmembrane region" description="Helical" evidence="1">
    <location>
        <begin position="122"/>
        <end position="145"/>
    </location>
</feature>
<proteinExistence type="predicted"/>
<comment type="caution">
    <text evidence="2">The sequence shown here is derived from an EMBL/GenBank/DDBJ whole genome shotgun (WGS) entry which is preliminary data.</text>
</comment>
<keyword evidence="1" id="KW-1133">Transmembrane helix</keyword>
<evidence type="ECO:0000313" key="2">
    <source>
        <dbReference type="EMBL" id="KRH94795.1"/>
    </source>
</evidence>
<dbReference type="EMBL" id="LGUB01000031">
    <property type="protein sequence ID" value="KRH94795.1"/>
    <property type="molecule type" value="Genomic_DNA"/>
</dbReference>
<evidence type="ECO:0000256" key="1">
    <source>
        <dbReference type="SAM" id="Phobius"/>
    </source>
</evidence>
<gene>
    <name evidence="2" type="ORF">M153_14700016541</name>
</gene>